<evidence type="ECO:0000256" key="1">
    <source>
        <dbReference type="SAM" id="Coils"/>
    </source>
</evidence>
<feature type="coiled-coil region" evidence="1">
    <location>
        <begin position="223"/>
        <end position="250"/>
    </location>
</feature>
<keyword evidence="5" id="KW-1185">Reference proteome</keyword>
<dbReference type="GO" id="GO:0003677">
    <property type="term" value="F:DNA binding"/>
    <property type="evidence" value="ECO:0007669"/>
    <property type="project" value="InterPro"/>
</dbReference>
<feature type="domain" description="Transposase IS116/IS110/IS902 C-terminal" evidence="3">
    <location>
        <begin position="258"/>
        <end position="338"/>
    </location>
</feature>
<dbReference type="EMBL" id="WXEY01000016">
    <property type="protein sequence ID" value="MZP30633.1"/>
    <property type="molecule type" value="Genomic_DNA"/>
</dbReference>
<dbReference type="Pfam" id="PF01548">
    <property type="entry name" value="DEDD_Tnp_IS110"/>
    <property type="match status" value="1"/>
</dbReference>
<dbReference type="InterPro" id="IPR047650">
    <property type="entry name" value="Transpos_IS110"/>
</dbReference>
<protein>
    <submittedName>
        <fullName evidence="4">IS110 family transposase</fullName>
    </submittedName>
</protein>
<dbReference type="Pfam" id="PF02371">
    <property type="entry name" value="Transposase_20"/>
    <property type="match status" value="1"/>
</dbReference>
<accession>A0A845L306</accession>
<dbReference type="AlphaFoldDB" id="A0A845L306"/>
<name>A0A845L306_9FIRM</name>
<gene>
    <name evidence="4" type="ORF">GTO91_13005</name>
</gene>
<keyword evidence="1" id="KW-0175">Coiled coil</keyword>
<reference evidence="4 5" key="1">
    <citation type="submission" date="2020-01" db="EMBL/GenBank/DDBJ databases">
        <title>Whole-genome sequence of Heliobacterium undosum DSM 13378.</title>
        <authorList>
            <person name="Kyndt J.A."/>
            <person name="Meyer T.E."/>
        </authorList>
    </citation>
    <scope>NUCLEOTIDE SEQUENCE [LARGE SCALE GENOMIC DNA]</scope>
    <source>
        <strain evidence="4 5">DSM 13378</strain>
    </source>
</reference>
<sequence length="415" mass="46253">MIPAVYPVMCGLDIHRAAISASLVIARDQEEPTVISRDFSALTPGLFQLRDWLLEHHCPVVAMESTSIYWKAPYSIFSEADIIPFVLNPFHVKALPGKKSDQTDAQRIAHLAMHQLVLPSYVPPAVIQDLRSLTRTRWGLVNDLRKVKNTITRILDECNIKFSTVASDLFGASGRAILDLIVYNSQFDPLLLAQCAKGKLRKKLDQLVAALTGYVSDTKRYILDLHLQSLTRIEQALKNLEETMNFYIRTHGLQSWLDILCSIPGVKRLSAITILAEIGVDLSAFPTASHFASWAGLCPGNNVSAGKSKSAAIRKANKYLKTALVQVSWASVRKKKSPMAHRFLHLRRRRGTNRALIATAHKILRIIYSLFTRKEWFNPDKLLGSSQTLDSISPTIASETIPDSSELSPSLVAFD</sequence>
<dbReference type="PANTHER" id="PTHR33055">
    <property type="entry name" value="TRANSPOSASE FOR INSERTION SEQUENCE ELEMENT IS1111A"/>
    <property type="match status" value="1"/>
</dbReference>
<evidence type="ECO:0000259" key="3">
    <source>
        <dbReference type="Pfam" id="PF02371"/>
    </source>
</evidence>
<proteinExistence type="predicted"/>
<dbReference type="InterPro" id="IPR003346">
    <property type="entry name" value="Transposase_20"/>
</dbReference>
<evidence type="ECO:0000313" key="5">
    <source>
        <dbReference type="Proteomes" id="UP000463470"/>
    </source>
</evidence>
<dbReference type="GO" id="GO:0006313">
    <property type="term" value="P:DNA transposition"/>
    <property type="evidence" value="ECO:0007669"/>
    <property type="project" value="InterPro"/>
</dbReference>
<dbReference type="NCBIfam" id="NF033542">
    <property type="entry name" value="transpos_IS110"/>
    <property type="match status" value="1"/>
</dbReference>
<organism evidence="4 5">
    <name type="scientific">Heliomicrobium undosum</name>
    <dbReference type="NCBI Taxonomy" id="121734"/>
    <lineage>
        <taxon>Bacteria</taxon>
        <taxon>Bacillati</taxon>
        <taxon>Bacillota</taxon>
        <taxon>Clostridia</taxon>
        <taxon>Eubacteriales</taxon>
        <taxon>Heliobacteriaceae</taxon>
        <taxon>Heliomicrobium</taxon>
    </lineage>
</organism>
<dbReference type="GO" id="GO:0004803">
    <property type="term" value="F:transposase activity"/>
    <property type="evidence" value="ECO:0007669"/>
    <property type="project" value="InterPro"/>
</dbReference>
<dbReference type="Proteomes" id="UP000463470">
    <property type="component" value="Unassembled WGS sequence"/>
</dbReference>
<evidence type="ECO:0000313" key="4">
    <source>
        <dbReference type="EMBL" id="MZP30633.1"/>
    </source>
</evidence>
<dbReference type="InterPro" id="IPR002525">
    <property type="entry name" value="Transp_IS110-like_N"/>
</dbReference>
<dbReference type="OrthoDB" id="9815354at2"/>
<dbReference type="RefSeq" id="WP_161259154.1">
    <property type="nucleotide sequence ID" value="NZ_WXEY01000016.1"/>
</dbReference>
<comment type="caution">
    <text evidence="4">The sequence shown here is derived from an EMBL/GenBank/DDBJ whole genome shotgun (WGS) entry which is preliminary data.</text>
</comment>
<feature type="domain" description="Transposase IS110-like N-terminal" evidence="2">
    <location>
        <begin position="10"/>
        <end position="158"/>
    </location>
</feature>
<evidence type="ECO:0000259" key="2">
    <source>
        <dbReference type="Pfam" id="PF01548"/>
    </source>
</evidence>
<dbReference type="PANTHER" id="PTHR33055:SF13">
    <property type="entry name" value="TRANSPOSASE"/>
    <property type="match status" value="1"/>
</dbReference>